<keyword evidence="1" id="KW-0175">Coiled coil</keyword>
<feature type="compositionally biased region" description="Basic residues" evidence="2">
    <location>
        <begin position="707"/>
        <end position="717"/>
    </location>
</feature>
<feature type="coiled-coil region" evidence="1">
    <location>
        <begin position="4"/>
        <end position="105"/>
    </location>
</feature>
<evidence type="ECO:0000313" key="4">
    <source>
        <dbReference type="Proteomes" id="UP000037069"/>
    </source>
</evidence>
<feature type="coiled-coil region" evidence="1">
    <location>
        <begin position="810"/>
        <end position="844"/>
    </location>
</feature>
<feature type="region of interest" description="Disordered" evidence="2">
    <location>
        <begin position="671"/>
        <end position="748"/>
    </location>
</feature>
<organism evidence="3 4">
    <name type="scientific">Lucilia cuprina</name>
    <name type="common">Green bottle fly</name>
    <name type="synonym">Australian sheep blowfly</name>
    <dbReference type="NCBI Taxonomy" id="7375"/>
    <lineage>
        <taxon>Eukaryota</taxon>
        <taxon>Metazoa</taxon>
        <taxon>Ecdysozoa</taxon>
        <taxon>Arthropoda</taxon>
        <taxon>Hexapoda</taxon>
        <taxon>Insecta</taxon>
        <taxon>Pterygota</taxon>
        <taxon>Neoptera</taxon>
        <taxon>Endopterygota</taxon>
        <taxon>Diptera</taxon>
        <taxon>Brachycera</taxon>
        <taxon>Muscomorpha</taxon>
        <taxon>Oestroidea</taxon>
        <taxon>Calliphoridae</taxon>
        <taxon>Luciliinae</taxon>
        <taxon>Lucilia</taxon>
    </lineage>
</organism>
<feature type="compositionally biased region" description="Basic residues" evidence="2">
    <location>
        <begin position="317"/>
        <end position="327"/>
    </location>
</feature>
<dbReference type="Proteomes" id="UP000037069">
    <property type="component" value="Unassembled WGS sequence"/>
</dbReference>
<evidence type="ECO:0000256" key="2">
    <source>
        <dbReference type="SAM" id="MobiDB-lite"/>
    </source>
</evidence>
<accession>A0A0L0CC71</accession>
<feature type="compositionally biased region" description="Basic and acidic residues" evidence="2">
    <location>
        <begin position="368"/>
        <end position="379"/>
    </location>
</feature>
<feature type="compositionally biased region" description="Low complexity" evidence="2">
    <location>
        <begin position="407"/>
        <end position="418"/>
    </location>
</feature>
<proteinExistence type="predicted"/>
<feature type="compositionally biased region" description="Low complexity" evidence="2">
    <location>
        <begin position="358"/>
        <end position="367"/>
    </location>
</feature>
<keyword evidence="4" id="KW-1185">Reference proteome</keyword>
<comment type="caution">
    <text evidence="3">The sequence shown here is derived from an EMBL/GenBank/DDBJ whole genome shotgun (WGS) entry which is preliminary data.</text>
</comment>
<dbReference type="STRING" id="7375.A0A0L0CC71"/>
<sequence>MKLKNNLQKIRKTLREKRRKKRLKQKARLKHLKEMAAERKTLRKIYLRELKKQRARKYRAKKKAKKEFLILKKIRMKIQETEQELENLEEEEIFMRRQIKYYKETIQALDLRGLKKEIRKIKRKWLILKRMQSSETKELDGIMNYNDKYRNKMMRYRKRKPRIKTFKSYKTPSQQNIKESSLERTKLGYKMRELKSNDSKRMMRKKRSINRIKKISKVKDLKRSELSSTPSELTKTNISGLGETSTDDIREMGHKIQKKLKSKKLKASEATKKSLSKIYAKVEDTDKSAEIRDIPNGYQTSEVSEIEMDKKMDLNKRKSSKVYKRATRSSTIYTKPAKQTSESAIESLKEGIKEIIRIRQPIEPQPIGDKKEESEDMKRSSRVTSKRSVTRKKKSKRSHSSYGDYKTPPTTTTTTTTTESNESEVPGLEVKRSVMKNKAKLKKISKAKSSNKITKDISAERENLKESFEADILELTDQYDKPLNDNDVVRVKRLSLRLDELRRRYNQLKPRRKLKWHFYRKPVDERTLQSISVPKGLKRLIFKPRNLQRQSVDLETELEEQDLDKVSETSAIKEEVEKMYELKSPICLYKIKEDKILSFVPRIRKLPSMEQDKLNQTLIKTEKVINKERSPRKAVTIMESKEEPEVVREAEQVGDFVGEKEQDIQTIFPAKAKEDKTKPSLDTSYRKSAKARKPINLNDEQFFPKPLKVKKKPKTQKRQSEMPRKMVTLDESDEDLEEQEQELQSHEEPKPIAAVSLYKLKDKQIIPYLPPTQPITPTQVPPLSKPKKSSVYDEKFFQNLVKTQRATITEKLLVQRKKQQELAKEKAEREEEQAREYYRKSRANLYRRRSTSLSESTMMDNLIKSAMKSNYNLAEVIPTNVPIVDENLLKNIHKSHKIGIKDILSSTDNDWSSLLKVSQVNLKVDTPLNVALLPTTSANILETVEKVQSESVTSVKEEIKMEQQPKSIQEVQFDTLSFDELVNVDDLIKSTLARQAADERKLVTKTKRKKKSKKIIKELEQKPSSIETEELRIICSSCGMTSLQPGGPCCPLIMKK</sequence>
<evidence type="ECO:0000256" key="1">
    <source>
        <dbReference type="SAM" id="Coils"/>
    </source>
</evidence>
<feature type="region of interest" description="Disordered" evidence="2">
    <location>
        <begin position="226"/>
        <end position="246"/>
    </location>
</feature>
<dbReference type="AlphaFoldDB" id="A0A0L0CC71"/>
<feature type="compositionally biased region" description="Polar residues" evidence="2">
    <location>
        <begin position="328"/>
        <end position="344"/>
    </location>
</feature>
<feature type="compositionally biased region" description="Polar residues" evidence="2">
    <location>
        <begin position="226"/>
        <end position="244"/>
    </location>
</feature>
<evidence type="ECO:0000313" key="3">
    <source>
        <dbReference type="EMBL" id="KNC29827.1"/>
    </source>
</evidence>
<name>A0A0L0CC71_LUCCU</name>
<gene>
    <name evidence="3" type="ORF">FF38_01503</name>
</gene>
<feature type="region of interest" description="Disordered" evidence="2">
    <location>
        <begin position="310"/>
        <end position="427"/>
    </location>
</feature>
<feature type="compositionally biased region" description="Basic and acidic residues" evidence="2">
    <location>
        <begin position="347"/>
        <end position="357"/>
    </location>
</feature>
<protein>
    <submittedName>
        <fullName evidence="3">Uncharacterized protein</fullName>
    </submittedName>
</protein>
<reference evidence="3 4" key="1">
    <citation type="journal article" date="2015" name="Nat. Commun.">
        <title>Lucilia cuprina genome unlocks parasitic fly biology to underpin future interventions.</title>
        <authorList>
            <person name="Anstead C.A."/>
            <person name="Korhonen P.K."/>
            <person name="Young N.D."/>
            <person name="Hall R.S."/>
            <person name="Jex A.R."/>
            <person name="Murali S.C."/>
            <person name="Hughes D.S."/>
            <person name="Lee S.F."/>
            <person name="Perry T."/>
            <person name="Stroehlein A.J."/>
            <person name="Ansell B.R."/>
            <person name="Breugelmans B."/>
            <person name="Hofmann A."/>
            <person name="Qu J."/>
            <person name="Dugan S."/>
            <person name="Lee S.L."/>
            <person name="Chao H."/>
            <person name="Dinh H."/>
            <person name="Han Y."/>
            <person name="Doddapaneni H.V."/>
            <person name="Worley K.C."/>
            <person name="Muzny D.M."/>
            <person name="Ioannidis P."/>
            <person name="Waterhouse R.M."/>
            <person name="Zdobnov E.M."/>
            <person name="James P.J."/>
            <person name="Bagnall N.H."/>
            <person name="Kotze A.C."/>
            <person name="Gibbs R.A."/>
            <person name="Richards S."/>
            <person name="Batterham P."/>
            <person name="Gasser R.B."/>
        </authorList>
    </citation>
    <scope>NUCLEOTIDE SEQUENCE [LARGE SCALE GENOMIC DNA]</scope>
    <source>
        <strain evidence="3 4">LS</strain>
        <tissue evidence="3">Full body</tissue>
    </source>
</reference>
<feature type="compositionally biased region" description="Basic and acidic residues" evidence="2">
    <location>
        <begin position="718"/>
        <end position="728"/>
    </location>
</feature>
<feature type="compositionally biased region" description="Acidic residues" evidence="2">
    <location>
        <begin position="730"/>
        <end position="741"/>
    </location>
</feature>
<dbReference type="EMBL" id="JRES01000623">
    <property type="protein sequence ID" value="KNC29827.1"/>
    <property type="molecule type" value="Genomic_DNA"/>
</dbReference>
<feature type="compositionally biased region" description="Basic residues" evidence="2">
    <location>
        <begin position="380"/>
        <end position="399"/>
    </location>
</feature>